<protein>
    <submittedName>
        <fullName evidence="3">CFEM domain-containing</fullName>
    </submittedName>
</protein>
<reference evidence="3 4" key="1">
    <citation type="journal article" date="2014" name="PLoS ONE">
        <title>De novo Genome Assembly of the Fungal Plant Pathogen Pyrenophora semeniperda.</title>
        <authorList>
            <person name="Soliai M.M."/>
            <person name="Meyer S.E."/>
            <person name="Udall J.A."/>
            <person name="Elzinga D.E."/>
            <person name="Hermansen R.A."/>
            <person name="Bodily P.M."/>
            <person name="Hart A.A."/>
            <person name="Coleman C.E."/>
        </authorList>
    </citation>
    <scope>NUCLEOTIDE SEQUENCE [LARGE SCALE GENOMIC DNA]</scope>
    <source>
        <strain evidence="3 4">CCB06</strain>
        <tissue evidence="3">Mycelium</tissue>
    </source>
</reference>
<name>A0A3M7M549_9PLEO</name>
<dbReference type="Proteomes" id="UP000265663">
    <property type="component" value="Unassembled WGS sequence"/>
</dbReference>
<keyword evidence="4" id="KW-1185">Reference proteome</keyword>
<dbReference type="EMBL" id="KE747818">
    <property type="protein sequence ID" value="RMZ69596.1"/>
    <property type="molecule type" value="Genomic_DNA"/>
</dbReference>
<organism evidence="3 4">
    <name type="scientific">Pyrenophora seminiperda CCB06</name>
    <dbReference type="NCBI Taxonomy" id="1302712"/>
    <lineage>
        <taxon>Eukaryota</taxon>
        <taxon>Fungi</taxon>
        <taxon>Dikarya</taxon>
        <taxon>Ascomycota</taxon>
        <taxon>Pezizomycotina</taxon>
        <taxon>Dothideomycetes</taxon>
        <taxon>Pleosporomycetidae</taxon>
        <taxon>Pleosporales</taxon>
        <taxon>Pleosporineae</taxon>
        <taxon>Pleosporaceae</taxon>
        <taxon>Pyrenophora</taxon>
    </lineage>
</organism>
<evidence type="ECO:0000313" key="4">
    <source>
        <dbReference type="Proteomes" id="UP000265663"/>
    </source>
</evidence>
<evidence type="ECO:0000256" key="2">
    <source>
        <dbReference type="SAM" id="Phobius"/>
    </source>
</evidence>
<accession>A0A3M7M549</accession>
<sequence>MSTLPTPRPLPVPERPFSLQIYFKDALPIEWVDRRPTTRDSVRTKRPARPDYVSSGPPVVKRDKDDEVAVPFATSDAPKPPKPGDPKATPTWSSSTNNAFPLPTNFAYSSPTNSAQDASASGGLGTGSKIGIGIGAACVAIFFLIAGFFFLRRRKALKQLSTAKTVYDEEGASKTERPEVWAHTAPPGVAEMAGEKMVPELASPVVPVEAVGDHSHPAELPGSEILLGNVQKEKGDDERLFGDSPIEPDNRSEIEARLINRKEIGS</sequence>
<evidence type="ECO:0000256" key="1">
    <source>
        <dbReference type="SAM" id="MobiDB-lite"/>
    </source>
</evidence>
<proteinExistence type="predicted"/>
<dbReference type="OrthoDB" id="3694586at2759"/>
<feature type="compositionally biased region" description="Polar residues" evidence="1">
    <location>
        <begin position="106"/>
        <end position="119"/>
    </location>
</feature>
<keyword evidence="2" id="KW-0812">Transmembrane</keyword>
<keyword evidence="2" id="KW-1133">Transmembrane helix</keyword>
<feature type="compositionally biased region" description="Basic and acidic residues" evidence="1">
    <location>
        <begin position="31"/>
        <end position="43"/>
    </location>
</feature>
<feature type="region of interest" description="Disordered" evidence="1">
    <location>
        <begin position="30"/>
        <end position="96"/>
    </location>
</feature>
<evidence type="ECO:0000313" key="3">
    <source>
        <dbReference type="EMBL" id="RMZ69596.1"/>
    </source>
</evidence>
<keyword evidence="2" id="KW-0472">Membrane</keyword>
<feature type="transmembrane region" description="Helical" evidence="2">
    <location>
        <begin position="130"/>
        <end position="151"/>
    </location>
</feature>
<gene>
    <name evidence="3" type="ORF">GMOD_00006429</name>
</gene>
<dbReference type="AlphaFoldDB" id="A0A3M7M549"/>
<feature type="region of interest" description="Disordered" evidence="1">
    <location>
        <begin position="103"/>
        <end position="122"/>
    </location>
</feature>